<evidence type="ECO:0000313" key="2">
    <source>
        <dbReference type="EMBL" id="GMQ30633.1"/>
    </source>
</evidence>
<keyword evidence="1" id="KW-0812">Transmembrane</keyword>
<feature type="transmembrane region" description="Helical" evidence="1">
    <location>
        <begin position="57"/>
        <end position="77"/>
    </location>
</feature>
<evidence type="ECO:0000256" key="1">
    <source>
        <dbReference type="SAM" id="Phobius"/>
    </source>
</evidence>
<dbReference type="RefSeq" id="WP_338225344.1">
    <property type="nucleotide sequence ID" value="NZ_BTPD01000011.1"/>
</dbReference>
<gene>
    <name evidence="2" type="ORF">Aconfl_32760</name>
</gene>
<keyword evidence="1" id="KW-0472">Membrane</keyword>
<dbReference type="Proteomes" id="UP001338309">
    <property type="component" value="Unassembled WGS sequence"/>
</dbReference>
<name>A0ABQ6PSD2_9BACT</name>
<protein>
    <submittedName>
        <fullName evidence="2">Uncharacterized protein</fullName>
    </submittedName>
</protein>
<feature type="transmembrane region" description="Helical" evidence="1">
    <location>
        <begin position="29"/>
        <end position="51"/>
    </location>
</feature>
<proteinExistence type="predicted"/>
<dbReference type="EMBL" id="BTPD01000011">
    <property type="protein sequence ID" value="GMQ30633.1"/>
    <property type="molecule type" value="Genomic_DNA"/>
</dbReference>
<accession>A0ABQ6PSD2</accession>
<feature type="transmembrane region" description="Helical" evidence="1">
    <location>
        <begin position="103"/>
        <end position="123"/>
    </location>
</feature>
<reference evidence="2 3" key="1">
    <citation type="submission" date="2023-08" db="EMBL/GenBank/DDBJ databases">
        <title>Draft genome sequence of Algoriphagus confluentis.</title>
        <authorList>
            <person name="Takatani N."/>
            <person name="Hosokawa M."/>
            <person name="Sawabe T."/>
        </authorList>
    </citation>
    <scope>NUCLEOTIDE SEQUENCE [LARGE SCALE GENOMIC DNA]</scope>
    <source>
        <strain evidence="2 3">NBRC 111222</strain>
    </source>
</reference>
<evidence type="ECO:0000313" key="3">
    <source>
        <dbReference type="Proteomes" id="UP001338309"/>
    </source>
</evidence>
<comment type="caution">
    <text evidence="2">The sequence shown here is derived from an EMBL/GenBank/DDBJ whole genome shotgun (WGS) entry which is preliminary data.</text>
</comment>
<keyword evidence="3" id="KW-1185">Reference proteome</keyword>
<organism evidence="2 3">
    <name type="scientific">Algoriphagus confluentis</name>
    <dbReference type="NCBI Taxonomy" id="1697556"/>
    <lineage>
        <taxon>Bacteria</taxon>
        <taxon>Pseudomonadati</taxon>
        <taxon>Bacteroidota</taxon>
        <taxon>Cytophagia</taxon>
        <taxon>Cytophagales</taxon>
        <taxon>Cyclobacteriaceae</taxon>
        <taxon>Algoriphagus</taxon>
    </lineage>
</organism>
<sequence>MRFYFHLFFCAYWVSVHDIKEKSSPQEYAFLYVFIIDVLLFVTIMGLVNIVVGYNVLNGFIVLISCSLIALFNYLIFIRNKKYIHQIESFRDLSFPEKKKKRIRIIVVTFLVVGLLAIGVSTLNNQEFRAWINL</sequence>
<keyword evidence="1" id="KW-1133">Transmembrane helix</keyword>